<sequence>MKLLRHERTIIVFLLRHMLFGMAGALLFGALVLYFDIGHLRSLAFESQDGLLTLGLFFFGLLATFGSIAMGVGVMGLGRDEN</sequence>
<organism evidence="2 3">
    <name type="scientific">Telmatospirillum siberiense</name>
    <dbReference type="NCBI Taxonomy" id="382514"/>
    <lineage>
        <taxon>Bacteria</taxon>
        <taxon>Pseudomonadati</taxon>
        <taxon>Pseudomonadota</taxon>
        <taxon>Alphaproteobacteria</taxon>
        <taxon>Rhodospirillales</taxon>
        <taxon>Rhodospirillaceae</taxon>
        <taxon>Telmatospirillum</taxon>
    </lineage>
</organism>
<feature type="transmembrane region" description="Helical" evidence="1">
    <location>
        <begin position="12"/>
        <end position="35"/>
    </location>
</feature>
<dbReference type="EMBL" id="PIUM01000048">
    <property type="protein sequence ID" value="PKU21653.1"/>
    <property type="molecule type" value="Genomic_DNA"/>
</dbReference>
<dbReference type="RefSeq" id="WP_101253513.1">
    <property type="nucleotide sequence ID" value="NZ_PIUM01000048.1"/>
</dbReference>
<proteinExistence type="predicted"/>
<accession>A0A2N3PMN7</accession>
<dbReference type="AlphaFoldDB" id="A0A2N3PMN7"/>
<keyword evidence="1" id="KW-0472">Membrane</keyword>
<keyword evidence="3" id="KW-1185">Reference proteome</keyword>
<dbReference type="Proteomes" id="UP000233293">
    <property type="component" value="Unassembled WGS sequence"/>
</dbReference>
<gene>
    <name evidence="2" type="ORF">CWS72_25645</name>
</gene>
<keyword evidence="1" id="KW-0812">Transmembrane</keyword>
<protein>
    <submittedName>
        <fullName evidence="2">Uncharacterized protein</fullName>
    </submittedName>
</protein>
<evidence type="ECO:0000313" key="3">
    <source>
        <dbReference type="Proteomes" id="UP000233293"/>
    </source>
</evidence>
<reference evidence="3" key="1">
    <citation type="submission" date="2017-12" db="EMBL/GenBank/DDBJ databases">
        <title>Draft genome sequence of Telmatospirillum siberiense 26-4b1T, an acidotolerant peatland alphaproteobacterium potentially involved in sulfur cycling.</title>
        <authorList>
            <person name="Hausmann B."/>
            <person name="Pjevac P."/>
            <person name="Schreck K."/>
            <person name="Herbold C.W."/>
            <person name="Daims H."/>
            <person name="Wagner M."/>
            <person name="Pester M."/>
            <person name="Loy A."/>
        </authorList>
    </citation>
    <scope>NUCLEOTIDE SEQUENCE [LARGE SCALE GENOMIC DNA]</scope>
    <source>
        <strain evidence="3">26-4b1</strain>
    </source>
</reference>
<dbReference type="OrthoDB" id="8449317at2"/>
<evidence type="ECO:0000256" key="1">
    <source>
        <dbReference type="SAM" id="Phobius"/>
    </source>
</evidence>
<name>A0A2N3PMN7_9PROT</name>
<feature type="transmembrane region" description="Helical" evidence="1">
    <location>
        <begin position="55"/>
        <end position="77"/>
    </location>
</feature>
<keyword evidence="1" id="KW-1133">Transmembrane helix</keyword>
<comment type="caution">
    <text evidence="2">The sequence shown here is derived from an EMBL/GenBank/DDBJ whole genome shotgun (WGS) entry which is preliminary data.</text>
</comment>
<evidence type="ECO:0000313" key="2">
    <source>
        <dbReference type="EMBL" id="PKU21653.1"/>
    </source>
</evidence>